<proteinExistence type="predicted"/>
<evidence type="ECO:0000313" key="2">
    <source>
        <dbReference type="Proteomes" id="UP001336250"/>
    </source>
</evidence>
<dbReference type="Gene3D" id="1.10.3110.10">
    <property type="entry name" value="protoporphyrinogen ix oxidase, domain 3"/>
    <property type="match status" value="1"/>
</dbReference>
<reference evidence="1 2" key="1">
    <citation type="submission" date="2024-02" db="EMBL/GenBank/DDBJ databases">
        <title>Genome sequence of Aquincola sp. MAHUQ-54.</title>
        <authorList>
            <person name="Huq M.A."/>
        </authorList>
    </citation>
    <scope>NUCLEOTIDE SEQUENCE [LARGE SCALE GENOMIC DNA]</scope>
    <source>
        <strain evidence="1 2">MAHUQ-54</strain>
    </source>
</reference>
<dbReference type="RefSeq" id="WP_332291493.1">
    <property type="nucleotide sequence ID" value="NZ_JAZIBG010000036.1"/>
</dbReference>
<evidence type="ECO:0008006" key="3">
    <source>
        <dbReference type="Google" id="ProtNLM"/>
    </source>
</evidence>
<gene>
    <name evidence="1" type="ORF">V4F39_19540</name>
</gene>
<dbReference type="Gene3D" id="3.90.660.20">
    <property type="entry name" value="Protoporphyrinogen oxidase, mitochondrial, domain 2"/>
    <property type="match status" value="1"/>
</dbReference>
<comment type="caution">
    <text evidence="1">The sequence shown here is derived from an EMBL/GenBank/DDBJ whole genome shotgun (WGS) entry which is preliminary data.</text>
</comment>
<dbReference type="AlphaFoldDB" id="A0AAW9QH15"/>
<dbReference type="EMBL" id="JAZIBG010000036">
    <property type="protein sequence ID" value="MEF7616117.1"/>
    <property type="molecule type" value="Genomic_DNA"/>
</dbReference>
<name>A0AAW9QH15_9BURK</name>
<accession>A0AAW9QH15</accession>
<organism evidence="1 2">
    <name type="scientific">Aquincola agrisoli</name>
    <dbReference type="NCBI Taxonomy" id="3119538"/>
    <lineage>
        <taxon>Bacteria</taxon>
        <taxon>Pseudomonadati</taxon>
        <taxon>Pseudomonadota</taxon>
        <taxon>Betaproteobacteria</taxon>
        <taxon>Burkholderiales</taxon>
        <taxon>Sphaerotilaceae</taxon>
        <taxon>Aquincola</taxon>
    </lineage>
</organism>
<evidence type="ECO:0000313" key="1">
    <source>
        <dbReference type="EMBL" id="MEF7616117.1"/>
    </source>
</evidence>
<dbReference type="SUPFAM" id="SSF51905">
    <property type="entry name" value="FAD/NAD(P)-binding domain"/>
    <property type="match status" value="1"/>
</dbReference>
<dbReference type="InterPro" id="IPR036188">
    <property type="entry name" value="FAD/NAD-bd_sf"/>
</dbReference>
<sequence length="462" mass="49653">MSDKAPALLVGNNLAVLVAADALLRKGRAVTLLTDGKALGGHFAGTRVDGHDFDIGMVLLERPAGTGPSPSAIDYRAEVRNDWTRFSPQVAAWMDERMAPRRVPTPTVQVDGRFGPDYLIANRLDLLAGTRMSAQPLIDRGDPRHAIHKTAGPVYDSLSYADAALANHGAAWHERYIEPFVRKLLDASSSDFLARFHRAGWVPLYYPETLASACRGEPVLLPEYPFHMPQEGLVGTSVAALADRVVQAAGCRVLRAPVQSLHLANGAWQVQCDGEVIGAQRLVLGLAPERCQALLRLPAIEPQRATSVALIFALVRSSDIGRALSCHMVVDEDFCTYRVCDQDALAGRDTEWHRVVLEASPRCLAARAALDDGPSVQAVLAEELRSLMHLPSTASVRPLKSFVARNALVLPTAAAVASHRATSAALAEVAPGARLTGTLLGYGVASFNDQIVQGLQIAQELE</sequence>
<protein>
    <recommendedName>
        <fullName evidence="3">FAD-dependent oxidoreductase</fullName>
    </recommendedName>
</protein>
<keyword evidence="2" id="KW-1185">Reference proteome</keyword>
<dbReference type="Proteomes" id="UP001336250">
    <property type="component" value="Unassembled WGS sequence"/>
</dbReference>
<dbReference type="Gene3D" id="3.50.50.60">
    <property type="entry name" value="FAD/NAD(P)-binding domain"/>
    <property type="match status" value="1"/>
</dbReference>